<dbReference type="EMBL" id="UGNW01000001">
    <property type="protein sequence ID" value="STX30506.1"/>
    <property type="molecule type" value="Genomic_DNA"/>
</dbReference>
<name>A0A378I6X7_9GAMM</name>
<gene>
    <name evidence="1" type="ORF">Lbir_2183</name>
    <name evidence="2" type="ORF">NCTC12437_00261</name>
</gene>
<evidence type="ECO:0000313" key="1">
    <source>
        <dbReference type="EMBL" id="KTC69198.1"/>
    </source>
</evidence>
<sequence length="131" mass="15187">MSLGKLYHEKGVVFGPALVEAYTLESEHAKNPRILVCPKLVDCFNEDKNGGTFNCFLQDELDGEYYLDYLPTALLYSSQNHTYQSVIQQKIITMMKAASTDKREIKILEKWFWFEAYHQRTIDKIAIPEVC</sequence>
<evidence type="ECO:0000313" key="2">
    <source>
        <dbReference type="EMBL" id="STX30506.1"/>
    </source>
</evidence>
<organism evidence="2 4">
    <name type="scientific">Legionella birminghamensis</name>
    <dbReference type="NCBI Taxonomy" id="28083"/>
    <lineage>
        <taxon>Bacteria</taxon>
        <taxon>Pseudomonadati</taxon>
        <taxon>Pseudomonadota</taxon>
        <taxon>Gammaproteobacteria</taxon>
        <taxon>Legionellales</taxon>
        <taxon>Legionellaceae</taxon>
        <taxon>Legionella</taxon>
    </lineage>
</organism>
<proteinExistence type="predicted"/>
<dbReference type="EMBL" id="LNXT01000041">
    <property type="protein sequence ID" value="KTC69198.1"/>
    <property type="molecule type" value="Genomic_DNA"/>
</dbReference>
<dbReference type="AlphaFoldDB" id="A0A378I6X7"/>
<accession>A0A378I6X7</accession>
<dbReference type="RefSeq" id="WP_058524200.1">
    <property type="nucleotide sequence ID" value="NZ_CAAAHV010000067.1"/>
</dbReference>
<reference evidence="1 3" key="1">
    <citation type="submission" date="2015-11" db="EMBL/GenBank/DDBJ databases">
        <title>Genomic analysis of 38 Legionella species identifies large and diverse effector repertoires.</title>
        <authorList>
            <person name="Burstein D."/>
            <person name="Amaro F."/>
            <person name="Zusman T."/>
            <person name="Lifshitz Z."/>
            <person name="Cohen O."/>
            <person name="Gilbert J.A."/>
            <person name="Pupko T."/>
            <person name="Shuman H.A."/>
            <person name="Segal G."/>
        </authorList>
    </citation>
    <scope>NUCLEOTIDE SEQUENCE [LARGE SCALE GENOMIC DNA]</scope>
    <source>
        <strain evidence="1 3">CDC#1407-AL-14</strain>
    </source>
</reference>
<evidence type="ECO:0000313" key="3">
    <source>
        <dbReference type="Proteomes" id="UP000054735"/>
    </source>
</evidence>
<keyword evidence="3" id="KW-1185">Reference proteome</keyword>
<dbReference type="Proteomes" id="UP000054735">
    <property type="component" value="Unassembled WGS sequence"/>
</dbReference>
<dbReference type="Proteomes" id="UP000255066">
    <property type="component" value="Unassembled WGS sequence"/>
</dbReference>
<evidence type="ECO:0000313" key="4">
    <source>
        <dbReference type="Proteomes" id="UP000255066"/>
    </source>
</evidence>
<protein>
    <submittedName>
        <fullName evidence="2">Uncharacterized protein</fullName>
    </submittedName>
</protein>
<dbReference type="OrthoDB" id="9181325at2"/>
<reference evidence="2 4" key="2">
    <citation type="submission" date="2018-06" db="EMBL/GenBank/DDBJ databases">
        <authorList>
            <consortium name="Pathogen Informatics"/>
            <person name="Doyle S."/>
        </authorList>
    </citation>
    <scope>NUCLEOTIDE SEQUENCE [LARGE SCALE GENOMIC DNA]</scope>
    <source>
        <strain evidence="2 4">NCTC12437</strain>
    </source>
</reference>
<dbReference type="STRING" id="28083.Lbir_2183"/>